<feature type="domain" description="OmpR/PhoB-type" evidence="6">
    <location>
        <begin position="1"/>
        <end position="95"/>
    </location>
</feature>
<dbReference type="RefSeq" id="WP_013863178.1">
    <property type="nucleotide sequence ID" value="NC_015635.1"/>
</dbReference>
<dbReference type="SUPFAM" id="SSF48452">
    <property type="entry name" value="TPR-like"/>
    <property type="match status" value="2"/>
</dbReference>
<dbReference type="OrthoDB" id="4326794at2"/>
<dbReference type="PRINTS" id="PR00364">
    <property type="entry name" value="DISEASERSIST"/>
</dbReference>
<reference evidence="7 8" key="1">
    <citation type="submission" date="2011-05" db="EMBL/GenBank/DDBJ databases">
        <title>Whole genome sequence of Microlunatus phosphovorus NM-1.</title>
        <authorList>
            <person name="Hosoyama A."/>
            <person name="Sasaki K."/>
            <person name="Harada T."/>
            <person name="Igarashi R."/>
            <person name="Kawakoshi A."/>
            <person name="Sasagawa M."/>
            <person name="Fukada J."/>
            <person name="Nakamura S."/>
            <person name="Katano Y."/>
            <person name="Hanada S."/>
            <person name="Kamagata Y."/>
            <person name="Nakamura N."/>
            <person name="Yamazaki S."/>
            <person name="Fujita N."/>
        </authorList>
    </citation>
    <scope>NUCLEOTIDE SEQUENCE [LARGE SCALE GENOMIC DNA]</scope>
    <source>
        <strain evidence="8">ATCC 700054 / DSM 10555 / JCM 9379 / NBRC 101784 / NCIMB 13414 / VKM Ac-1990 / NM-1</strain>
    </source>
</reference>
<dbReference type="PANTHER" id="PTHR35807">
    <property type="entry name" value="TRANSCRIPTIONAL REGULATOR REDD-RELATED"/>
    <property type="match status" value="1"/>
</dbReference>
<dbReference type="GO" id="GO:0006355">
    <property type="term" value="P:regulation of DNA-templated transcription"/>
    <property type="evidence" value="ECO:0007669"/>
    <property type="project" value="InterPro"/>
</dbReference>
<organism evidence="7 8">
    <name type="scientific">Microlunatus phosphovorus (strain ATCC 700054 / DSM 10555 / JCM 9379 / NBRC 101784 / NCIMB 13414 / VKM Ac-1990 / NM-1)</name>
    <dbReference type="NCBI Taxonomy" id="1032480"/>
    <lineage>
        <taxon>Bacteria</taxon>
        <taxon>Bacillati</taxon>
        <taxon>Actinomycetota</taxon>
        <taxon>Actinomycetes</taxon>
        <taxon>Propionibacteriales</taxon>
        <taxon>Propionibacteriaceae</taxon>
        <taxon>Microlunatus</taxon>
    </lineage>
</organism>
<accession>F5XEU0</accession>
<dbReference type="SUPFAM" id="SSF52540">
    <property type="entry name" value="P-loop containing nucleoside triphosphate hydrolases"/>
    <property type="match status" value="1"/>
</dbReference>
<keyword evidence="3 5" id="KW-0238">DNA-binding</keyword>
<dbReference type="GO" id="GO:0000160">
    <property type="term" value="P:phosphorelay signal transduction system"/>
    <property type="evidence" value="ECO:0007669"/>
    <property type="project" value="InterPro"/>
</dbReference>
<dbReference type="InterPro" id="IPR036388">
    <property type="entry name" value="WH-like_DNA-bd_sf"/>
</dbReference>
<dbReference type="InterPro" id="IPR001867">
    <property type="entry name" value="OmpR/PhoB-type_DNA-bd"/>
</dbReference>
<feature type="DNA-binding region" description="OmpR/PhoB-type" evidence="5">
    <location>
        <begin position="1"/>
        <end position="95"/>
    </location>
</feature>
<dbReference type="Gene3D" id="3.40.50.300">
    <property type="entry name" value="P-loop containing nucleotide triphosphate hydrolases"/>
    <property type="match status" value="1"/>
</dbReference>
<name>F5XEU0_MICPN</name>
<dbReference type="SMART" id="SM00862">
    <property type="entry name" value="Trans_reg_C"/>
    <property type="match status" value="1"/>
</dbReference>
<keyword evidence="8" id="KW-1185">Reference proteome</keyword>
<dbReference type="InterPro" id="IPR049945">
    <property type="entry name" value="AAA_22"/>
</dbReference>
<dbReference type="SMART" id="SM01043">
    <property type="entry name" value="BTAD"/>
    <property type="match status" value="1"/>
</dbReference>
<evidence type="ECO:0000256" key="3">
    <source>
        <dbReference type="ARBA" id="ARBA00023125"/>
    </source>
</evidence>
<dbReference type="PANTHER" id="PTHR35807:SF1">
    <property type="entry name" value="TRANSCRIPTIONAL REGULATOR REDD"/>
    <property type="match status" value="1"/>
</dbReference>
<dbReference type="EMBL" id="AP012204">
    <property type="protein sequence ID" value="BAK35306.1"/>
    <property type="molecule type" value="Genomic_DNA"/>
</dbReference>
<evidence type="ECO:0000313" key="8">
    <source>
        <dbReference type="Proteomes" id="UP000007947"/>
    </source>
</evidence>
<evidence type="ECO:0000256" key="4">
    <source>
        <dbReference type="ARBA" id="ARBA00023163"/>
    </source>
</evidence>
<dbReference type="eggNOG" id="COG0457">
    <property type="taxonomic scope" value="Bacteria"/>
</dbReference>
<dbReference type="InterPro" id="IPR019734">
    <property type="entry name" value="TPR_rpt"/>
</dbReference>
<dbReference type="InterPro" id="IPR003593">
    <property type="entry name" value="AAA+_ATPase"/>
</dbReference>
<dbReference type="InterPro" id="IPR027417">
    <property type="entry name" value="P-loop_NTPase"/>
</dbReference>
<evidence type="ECO:0000259" key="6">
    <source>
        <dbReference type="PROSITE" id="PS51755"/>
    </source>
</evidence>
<dbReference type="GO" id="GO:0003677">
    <property type="term" value="F:DNA binding"/>
    <property type="evidence" value="ECO:0007669"/>
    <property type="project" value="UniProtKB-UniRule"/>
</dbReference>
<dbReference type="KEGG" id="mph:MLP_22920"/>
<dbReference type="SMART" id="SM00028">
    <property type="entry name" value="TPR"/>
    <property type="match status" value="5"/>
</dbReference>
<dbReference type="SMART" id="SM00382">
    <property type="entry name" value="AAA"/>
    <property type="match status" value="1"/>
</dbReference>
<dbReference type="CDD" id="cd15831">
    <property type="entry name" value="BTAD"/>
    <property type="match status" value="1"/>
</dbReference>
<dbReference type="eggNOG" id="COG3903">
    <property type="taxonomic scope" value="Bacteria"/>
</dbReference>
<dbReference type="InterPro" id="IPR005158">
    <property type="entry name" value="BTAD"/>
</dbReference>
<dbReference type="Pfam" id="PF00486">
    <property type="entry name" value="Trans_reg_C"/>
    <property type="match status" value="1"/>
</dbReference>
<dbReference type="InterPro" id="IPR011990">
    <property type="entry name" value="TPR-like_helical_dom_sf"/>
</dbReference>
<dbReference type="Pfam" id="PF13401">
    <property type="entry name" value="AAA_22"/>
    <property type="match status" value="1"/>
</dbReference>
<dbReference type="HOGENOM" id="CLU_004665_2_0_11"/>
<dbReference type="InterPro" id="IPR016032">
    <property type="entry name" value="Sig_transdc_resp-reg_C-effctor"/>
</dbReference>
<dbReference type="Gene3D" id="1.10.10.10">
    <property type="entry name" value="Winged helix-like DNA-binding domain superfamily/Winged helix DNA-binding domain"/>
    <property type="match status" value="1"/>
</dbReference>
<evidence type="ECO:0000256" key="1">
    <source>
        <dbReference type="ARBA" id="ARBA00005820"/>
    </source>
</evidence>
<dbReference type="eggNOG" id="COG3629">
    <property type="taxonomic scope" value="Bacteria"/>
</dbReference>
<evidence type="ECO:0000256" key="5">
    <source>
        <dbReference type="PROSITE-ProRule" id="PRU01091"/>
    </source>
</evidence>
<dbReference type="Pfam" id="PF03704">
    <property type="entry name" value="BTAD"/>
    <property type="match status" value="1"/>
</dbReference>
<keyword evidence="4" id="KW-0804">Transcription</keyword>
<dbReference type="Proteomes" id="UP000007947">
    <property type="component" value="Chromosome"/>
</dbReference>
<dbReference type="GO" id="GO:0043531">
    <property type="term" value="F:ADP binding"/>
    <property type="evidence" value="ECO:0007669"/>
    <property type="project" value="InterPro"/>
</dbReference>
<evidence type="ECO:0000256" key="2">
    <source>
        <dbReference type="ARBA" id="ARBA00023015"/>
    </source>
</evidence>
<keyword evidence="2" id="KW-0805">Transcription regulation</keyword>
<dbReference type="Gene3D" id="1.25.40.10">
    <property type="entry name" value="Tetratricopeptide repeat domain"/>
    <property type="match status" value="2"/>
</dbReference>
<dbReference type="PROSITE" id="PS51755">
    <property type="entry name" value="OMPR_PHOB"/>
    <property type="match status" value="1"/>
</dbReference>
<sequence>MTTLPVRLLGPVSVVGPTGALPLGPARQRSVLTVLLLSVGRPVPTSELIDRVWGDEPPPASDQALRSYLCRLRKIVERSPAVRLERRDGGYLAVVEDGQLDLAVFRGLGQRARAALRDGRHAAALTAFGDALRHADGPLLAGVASSWLAEQRRLLERERHALALERNDLALAVGDPGLVVADALGRLGDEPYDERLAGQAVLGLAGVGRTAEALQVYEGVRRQLAEELGIDPGPALRDIQLRVLQGVETVGSVAGRVTGVLVSGSTPRVPRQLPPATRGFVDRKTEWQTLDQLLLPETDEPSVIVVCGPGGAGKTALAVRWAREHADRFPDGQLFVDLHGFDAGHRPMSSEGALRSLLTALGLEPAAVPTDQAEMVGAYRTILADRRVLLVADDASTADQIRRLLPPGGGSAAIVTSRSALPGLVARPGAQVISIGMLDDDAARALLTRRLGAARIEAEPDAVNRLVSHCGGLPLALAIVAGRAAALPWLPLSTLAEDLDDETRRLAALNGGEGETDLDAVIAGSVAALSASATSVMTWLAAGPRIRIRTSVVAALAHVSDRQAEEIIRELLTIHLLEPDGPRQFRIHELVRLAVRSHIAYGFDAAVDRLLSFLITESHHGGSDTDDLLAALAYAAETGRDTALCELADALERPLGSAGRWPELVAVNDRAVLAASRLDDAHHRAVALIGRGRGAIGQRDFDSACADLTDALALADDLAELGLRARAHRALARLNAHQDRFDLALHHDECGLALHRQRGDVLGQAHAYNAIGWHLAHLELPAKGLESCRRGLDIFIGRDDRPGQALTQDSIGYALERLRRDPEARRAYQAGADLCRDLGWQVTLANTLQRLAGVCRRLGDTHEAAAAQTEAEVILRLTGRHILEP</sequence>
<dbReference type="AlphaFoldDB" id="F5XEU0"/>
<dbReference type="SUPFAM" id="SSF46894">
    <property type="entry name" value="C-terminal effector domain of the bipartite response regulators"/>
    <property type="match status" value="1"/>
</dbReference>
<dbReference type="STRING" id="1032480.MLP_22920"/>
<dbReference type="InterPro" id="IPR051677">
    <property type="entry name" value="AfsR-DnrI-RedD_regulator"/>
</dbReference>
<gene>
    <name evidence="7" type="ordered locus">MLP_22920</name>
</gene>
<evidence type="ECO:0000313" key="7">
    <source>
        <dbReference type="EMBL" id="BAK35306.1"/>
    </source>
</evidence>
<protein>
    <submittedName>
        <fullName evidence="7">AfsR family transcriptional regulator</fullName>
    </submittedName>
</protein>
<proteinExistence type="inferred from homology"/>
<comment type="similarity">
    <text evidence="1">Belongs to the AfsR/DnrI/RedD regulatory family.</text>
</comment>